<dbReference type="InParanoid" id="A0A251UCT0"/>
<dbReference type="PANTHER" id="PTHR46093">
    <property type="entry name" value="ACYL-COA-BINDING DOMAIN-CONTAINING PROTEIN 5"/>
    <property type="match status" value="1"/>
</dbReference>
<dbReference type="EMBL" id="CM007896">
    <property type="protein sequence ID" value="OTG20081.1"/>
    <property type="molecule type" value="Genomic_DNA"/>
</dbReference>
<keyword evidence="4" id="KW-1185">Reference proteome</keyword>
<dbReference type="AlphaFoldDB" id="A0A251UCT0"/>
<evidence type="ECO:0000313" key="3">
    <source>
        <dbReference type="EMBL" id="OTG20081.1"/>
    </source>
</evidence>
<dbReference type="InterPro" id="IPR015915">
    <property type="entry name" value="Kelch-typ_b-propeller"/>
</dbReference>
<evidence type="ECO:0000313" key="4">
    <source>
        <dbReference type="Proteomes" id="UP000215914"/>
    </source>
</evidence>
<dbReference type="SUPFAM" id="SSF117281">
    <property type="entry name" value="Kelch motif"/>
    <property type="match status" value="1"/>
</dbReference>
<dbReference type="PANTHER" id="PTHR46093:SF5">
    <property type="entry name" value="OS02G0822800 PROTEIN"/>
    <property type="match status" value="1"/>
</dbReference>
<evidence type="ECO:0000256" key="1">
    <source>
        <dbReference type="ARBA" id="ARBA00022441"/>
    </source>
</evidence>
<dbReference type="Gene3D" id="2.120.10.80">
    <property type="entry name" value="Kelch-type beta propeller"/>
    <property type="match status" value="1"/>
</dbReference>
<keyword evidence="2" id="KW-0677">Repeat</keyword>
<organism evidence="3 4">
    <name type="scientific">Helianthus annuus</name>
    <name type="common">Common sunflower</name>
    <dbReference type="NCBI Taxonomy" id="4232"/>
    <lineage>
        <taxon>Eukaryota</taxon>
        <taxon>Viridiplantae</taxon>
        <taxon>Streptophyta</taxon>
        <taxon>Embryophyta</taxon>
        <taxon>Tracheophyta</taxon>
        <taxon>Spermatophyta</taxon>
        <taxon>Magnoliopsida</taxon>
        <taxon>eudicotyledons</taxon>
        <taxon>Gunneridae</taxon>
        <taxon>Pentapetalae</taxon>
        <taxon>asterids</taxon>
        <taxon>campanulids</taxon>
        <taxon>Asterales</taxon>
        <taxon>Asteraceae</taxon>
        <taxon>Asteroideae</taxon>
        <taxon>Heliantheae alliance</taxon>
        <taxon>Heliantheae</taxon>
        <taxon>Helianthus</taxon>
    </lineage>
</organism>
<reference evidence="4" key="1">
    <citation type="journal article" date="2017" name="Nature">
        <title>The sunflower genome provides insights into oil metabolism, flowering and Asterid evolution.</title>
        <authorList>
            <person name="Badouin H."/>
            <person name="Gouzy J."/>
            <person name="Grassa C.J."/>
            <person name="Murat F."/>
            <person name="Staton S.E."/>
            <person name="Cottret L."/>
            <person name="Lelandais-Briere C."/>
            <person name="Owens G.L."/>
            <person name="Carrere S."/>
            <person name="Mayjonade B."/>
            <person name="Legrand L."/>
            <person name="Gill N."/>
            <person name="Kane N.C."/>
            <person name="Bowers J.E."/>
            <person name="Hubner S."/>
            <person name="Bellec A."/>
            <person name="Berard A."/>
            <person name="Berges H."/>
            <person name="Blanchet N."/>
            <person name="Boniface M.C."/>
            <person name="Brunel D."/>
            <person name="Catrice O."/>
            <person name="Chaidir N."/>
            <person name="Claudel C."/>
            <person name="Donnadieu C."/>
            <person name="Faraut T."/>
            <person name="Fievet G."/>
            <person name="Helmstetter N."/>
            <person name="King M."/>
            <person name="Knapp S.J."/>
            <person name="Lai Z."/>
            <person name="Le Paslier M.C."/>
            <person name="Lippi Y."/>
            <person name="Lorenzon L."/>
            <person name="Mandel J.R."/>
            <person name="Marage G."/>
            <person name="Marchand G."/>
            <person name="Marquand E."/>
            <person name="Bret-Mestries E."/>
            <person name="Morien E."/>
            <person name="Nambeesan S."/>
            <person name="Nguyen T."/>
            <person name="Pegot-Espagnet P."/>
            <person name="Pouilly N."/>
            <person name="Raftis F."/>
            <person name="Sallet E."/>
            <person name="Schiex T."/>
            <person name="Thomas J."/>
            <person name="Vandecasteele C."/>
            <person name="Vares D."/>
            <person name="Vear F."/>
            <person name="Vautrin S."/>
            <person name="Crespi M."/>
            <person name="Mangin B."/>
            <person name="Burke J.M."/>
            <person name="Salse J."/>
            <person name="Munos S."/>
            <person name="Vincourt P."/>
            <person name="Rieseberg L.H."/>
            <person name="Langlade N.B."/>
        </authorList>
    </citation>
    <scope>NUCLEOTIDE SEQUENCE [LARGE SCALE GENOMIC DNA]</scope>
    <source>
        <strain evidence="4">cv. SF193</strain>
    </source>
</reference>
<dbReference type="Proteomes" id="UP000215914">
    <property type="component" value="Chromosome 7"/>
</dbReference>
<accession>A0A251UCT0</accession>
<protein>
    <submittedName>
        <fullName evidence="3">Putative kelch-type beta propeller</fullName>
    </submittedName>
</protein>
<evidence type="ECO:0000256" key="2">
    <source>
        <dbReference type="ARBA" id="ARBA00022737"/>
    </source>
</evidence>
<dbReference type="STRING" id="4232.A0A251UCT0"/>
<proteinExistence type="predicted"/>
<name>A0A251UCT0_HELAN</name>
<gene>
    <name evidence="3" type="ORF">HannXRQ_Chr07g0189071</name>
</gene>
<keyword evidence="1" id="KW-0880">Kelch repeat</keyword>
<sequence>MDSKPTSISAASANSIPTHIRLTNLIACIDIFCFNRQTPPTPRAGHAGVSIDEKWFLAGGGDNKNGASETLVMDMHKLVISVLTNVKGRHPLASEGLSVSSAFIDDDHFLVAFGGYNGKYNNEVL</sequence>